<dbReference type="Pfam" id="PF00497">
    <property type="entry name" value="SBP_bac_3"/>
    <property type="match status" value="1"/>
</dbReference>
<protein>
    <recommendedName>
        <fullName evidence="1">Solute-binding protein family 3/N-terminal domain-containing protein</fullName>
    </recommendedName>
</protein>
<keyword evidence="3" id="KW-1185">Reference proteome</keyword>
<accession>A0A1V4T961</accession>
<dbReference type="Gene3D" id="3.40.190.10">
    <property type="entry name" value="Periplasmic binding protein-like II"/>
    <property type="match status" value="2"/>
</dbReference>
<gene>
    <name evidence="2" type="ORF">BTE48_00060</name>
</gene>
<dbReference type="STRING" id="64969.SAMN02745127_00943"/>
<evidence type="ECO:0000313" key="3">
    <source>
        <dbReference type="Proteomes" id="UP000191418"/>
    </source>
</evidence>
<dbReference type="Proteomes" id="UP000191418">
    <property type="component" value="Unassembled WGS sequence"/>
</dbReference>
<dbReference type="PANTHER" id="PTHR38834:SF3">
    <property type="entry name" value="SOLUTE-BINDING PROTEIN FAMILY 3_N-TERMINAL DOMAIN-CONTAINING PROTEIN"/>
    <property type="match status" value="1"/>
</dbReference>
<feature type="domain" description="Solute-binding protein family 3/N-terminal" evidence="1">
    <location>
        <begin position="10"/>
        <end position="247"/>
    </location>
</feature>
<proteinExistence type="predicted"/>
<name>A0A1V4T961_9GAMM</name>
<reference evidence="2 3" key="1">
    <citation type="submission" date="2017-01" db="EMBL/GenBank/DDBJ databases">
        <title>Genome Sequencing of a Marine Spirillum, Oceanospirillum multiglobuliferum ATCC 33336, from Japan.</title>
        <authorList>
            <person name="Carney J.G."/>
            <person name="Trachtenberg A.M."/>
            <person name="Rheaume B.A."/>
            <person name="Linnane J.D."/>
            <person name="Pitts N.L."/>
            <person name="Mykles D.L."/>
            <person name="Maclea K.S."/>
        </authorList>
    </citation>
    <scope>NUCLEOTIDE SEQUENCE [LARGE SCALE GENOMIC DNA]</scope>
    <source>
        <strain evidence="2 3">ATCC 33336</strain>
    </source>
</reference>
<dbReference type="InterPro" id="IPR001638">
    <property type="entry name" value="Solute-binding_3/MltF_N"/>
</dbReference>
<sequence length="257" mass="29863">MVDSVQQVDIIADDNYPPFSYREGEDAKGLYVEILLAVFKNMPDYQVNIRPLPWRRGLTMMQSGSGFAIFPPYYFPNKRPFLSAYSKPVLNEKISLFCSNKFIAKYKAKQPVWPQDFAGARIGINPGYLLLDDDFWELNRKHFYRVEEGIDTKANIQKLIYQRLDCLINSRVAILWGQKELKESGETFSEGLSDKLQEVAVLKEQQGYLAFSEDIQQRYPFRAVFIKQFNQELSTLIQSGELDRIVHNFEARLHLTP</sequence>
<comment type="caution">
    <text evidence="2">The sequence shown here is derived from an EMBL/GenBank/DDBJ whole genome shotgun (WGS) entry which is preliminary data.</text>
</comment>
<organism evidence="2 3">
    <name type="scientific">Oceanospirillum multiglobuliferum</name>
    <dbReference type="NCBI Taxonomy" id="64969"/>
    <lineage>
        <taxon>Bacteria</taxon>
        <taxon>Pseudomonadati</taxon>
        <taxon>Pseudomonadota</taxon>
        <taxon>Gammaproteobacteria</taxon>
        <taxon>Oceanospirillales</taxon>
        <taxon>Oceanospirillaceae</taxon>
        <taxon>Oceanospirillum</taxon>
    </lineage>
</organism>
<evidence type="ECO:0000259" key="1">
    <source>
        <dbReference type="Pfam" id="PF00497"/>
    </source>
</evidence>
<evidence type="ECO:0000313" key="2">
    <source>
        <dbReference type="EMBL" id="OPX57132.1"/>
    </source>
</evidence>
<dbReference type="PANTHER" id="PTHR38834">
    <property type="entry name" value="PERIPLASMIC SUBSTRATE BINDING PROTEIN FAMILY 3"/>
    <property type="match status" value="1"/>
</dbReference>
<dbReference type="AlphaFoldDB" id="A0A1V4T961"/>
<dbReference type="EMBL" id="MTSM01000001">
    <property type="protein sequence ID" value="OPX57132.1"/>
    <property type="molecule type" value="Genomic_DNA"/>
</dbReference>
<dbReference type="SUPFAM" id="SSF53850">
    <property type="entry name" value="Periplasmic binding protein-like II"/>
    <property type="match status" value="1"/>
</dbReference>